<proteinExistence type="predicted"/>
<protein>
    <recommendedName>
        <fullName evidence="1">Protein kinase domain-containing protein</fullName>
    </recommendedName>
</protein>
<dbReference type="PROSITE" id="PS50011">
    <property type="entry name" value="PROTEIN_KINASE_DOM"/>
    <property type="match status" value="1"/>
</dbReference>
<dbReference type="Proteomes" id="UP000030762">
    <property type="component" value="Unassembled WGS sequence"/>
</dbReference>
<dbReference type="RefSeq" id="XP_008615365.1">
    <property type="nucleotide sequence ID" value="XM_008617143.1"/>
</dbReference>
<evidence type="ECO:0000313" key="2">
    <source>
        <dbReference type="EMBL" id="EQC31192.1"/>
    </source>
</evidence>
<gene>
    <name evidence="2" type="ORF">SDRG_11117</name>
</gene>
<accession>T0RMJ3</accession>
<dbReference type="GeneID" id="19951844"/>
<dbReference type="AlphaFoldDB" id="T0RMJ3"/>
<dbReference type="Gene3D" id="1.10.510.10">
    <property type="entry name" value="Transferase(Phosphotransferase) domain 1"/>
    <property type="match status" value="1"/>
</dbReference>
<dbReference type="SUPFAM" id="SSF56112">
    <property type="entry name" value="Protein kinase-like (PK-like)"/>
    <property type="match status" value="1"/>
</dbReference>
<dbReference type="VEuPathDB" id="FungiDB:SDRG_11117"/>
<dbReference type="EMBL" id="JH767170">
    <property type="protein sequence ID" value="EQC31192.1"/>
    <property type="molecule type" value="Genomic_DNA"/>
</dbReference>
<sequence length="410" mass="45630">MPFWTAPEMLRKGQTYTDKADMYSFGVILIELETLQLPYATQDSDDGTFRGDVRDGSSRMQYAAVVPAAVAQPSTVHWNKRSVVLSAIMFLNVAIMPLKAYISEPLPSLSSESSTSLPPACREGNMAVCTSDLLAFFHNQTHQVANTHFFASTAFDLYHETLPQAPSPPLVASDLPYYVIYTYDQTKFASQLVANASVPAPLAATSRLLNVSIFYHALWTRRRNDTSVVDYYVGIHRTTPVTAWVTFKLVARCVLVLYLVRCMWRDYYRHCLTLATNLRLYGIENAKHLPDTAAQIVKYQDVKHKWGLLLCLWPHKGVQRAGGSVHCLFATRPEAKAVVGLSQTGTDCFIVYHTDAKTTHCVRVSLLPSIDLHRLLKEIKTNKDAAVGHVDLGAPTPSVYTGANASPWVM</sequence>
<dbReference type="InterPro" id="IPR011009">
    <property type="entry name" value="Kinase-like_dom_sf"/>
</dbReference>
<reference evidence="2 3" key="1">
    <citation type="submission" date="2012-04" db="EMBL/GenBank/DDBJ databases">
        <title>The Genome Sequence of Saprolegnia declina VS20.</title>
        <authorList>
            <consortium name="The Broad Institute Genome Sequencing Platform"/>
            <person name="Russ C."/>
            <person name="Nusbaum C."/>
            <person name="Tyler B."/>
            <person name="van West P."/>
            <person name="Dieguez-Uribeondo J."/>
            <person name="de Bruijn I."/>
            <person name="Tripathy S."/>
            <person name="Jiang R."/>
            <person name="Young S.K."/>
            <person name="Zeng Q."/>
            <person name="Gargeya S."/>
            <person name="Fitzgerald M."/>
            <person name="Haas B."/>
            <person name="Abouelleil A."/>
            <person name="Alvarado L."/>
            <person name="Arachchi H.M."/>
            <person name="Berlin A."/>
            <person name="Chapman S.B."/>
            <person name="Goldberg J."/>
            <person name="Griggs A."/>
            <person name="Gujja S."/>
            <person name="Hansen M."/>
            <person name="Howarth C."/>
            <person name="Imamovic A."/>
            <person name="Larimer J."/>
            <person name="McCowen C."/>
            <person name="Montmayeur A."/>
            <person name="Murphy C."/>
            <person name="Neiman D."/>
            <person name="Pearson M."/>
            <person name="Priest M."/>
            <person name="Roberts A."/>
            <person name="Saif S."/>
            <person name="Shea T."/>
            <person name="Sisk P."/>
            <person name="Sykes S."/>
            <person name="Wortman J."/>
            <person name="Nusbaum C."/>
            <person name="Birren B."/>
        </authorList>
    </citation>
    <scope>NUCLEOTIDE SEQUENCE [LARGE SCALE GENOMIC DNA]</scope>
    <source>
        <strain evidence="2 3">VS20</strain>
    </source>
</reference>
<dbReference type="InterPro" id="IPR001245">
    <property type="entry name" value="Ser-Thr/Tyr_kinase_cat_dom"/>
</dbReference>
<dbReference type="OrthoDB" id="4062651at2759"/>
<evidence type="ECO:0000259" key="1">
    <source>
        <dbReference type="PROSITE" id="PS50011"/>
    </source>
</evidence>
<evidence type="ECO:0000313" key="3">
    <source>
        <dbReference type="Proteomes" id="UP000030762"/>
    </source>
</evidence>
<dbReference type="GO" id="GO:0004672">
    <property type="term" value="F:protein kinase activity"/>
    <property type="evidence" value="ECO:0007669"/>
    <property type="project" value="InterPro"/>
</dbReference>
<dbReference type="InParanoid" id="T0RMJ3"/>
<dbReference type="GO" id="GO:0005524">
    <property type="term" value="F:ATP binding"/>
    <property type="evidence" value="ECO:0007669"/>
    <property type="project" value="InterPro"/>
</dbReference>
<dbReference type="InterPro" id="IPR000719">
    <property type="entry name" value="Prot_kinase_dom"/>
</dbReference>
<dbReference type="Pfam" id="PF07714">
    <property type="entry name" value="PK_Tyr_Ser-Thr"/>
    <property type="match status" value="1"/>
</dbReference>
<keyword evidence="3" id="KW-1185">Reference proteome</keyword>
<name>T0RMJ3_SAPDV</name>
<feature type="domain" description="Protein kinase" evidence="1">
    <location>
        <begin position="1"/>
        <end position="181"/>
    </location>
</feature>
<organism evidence="2 3">
    <name type="scientific">Saprolegnia diclina (strain VS20)</name>
    <dbReference type="NCBI Taxonomy" id="1156394"/>
    <lineage>
        <taxon>Eukaryota</taxon>
        <taxon>Sar</taxon>
        <taxon>Stramenopiles</taxon>
        <taxon>Oomycota</taxon>
        <taxon>Saprolegniomycetes</taxon>
        <taxon>Saprolegniales</taxon>
        <taxon>Saprolegniaceae</taxon>
        <taxon>Saprolegnia</taxon>
    </lineage>
</organism>